<dbReference type="Pfam" id="PF18962">
    <property type="entry name" value="Por_Secre_tail"/>
    <property type="match status" value="1"/>
</dbReference>
<dbReference type="EMBL" id="VOOR01000007">
    <property type="protein sequence ID" value="TXB66501.1"/>
    <property type="molecule type" value="Genomic_DNA"/>
</dbReference>
<accession>A0A5C6RVV7</accession>
<comment type="caution">
    <text evidence="2">The sequence shown here is derived from an EMBL/GenBank/DDBJ whole genome shotgun (WGS) entry which is preliminary data.</text>
</comment>
<name>A0A5C6RVV7_9BACT</name>
<dbReference type="GO" id="GO:0005615">
    <property type="term" value="C:extracellular space"/>
    <property type="evidence" value="ECO:0007669"/>
    <property type="project" value="TreeGrafter"/>
</dbReference>
<dbReference type="OrthoDB" id="9794725at2"/>
<dbReference type="Pfam" id="PF01186">
    <property type="entry name" value="Lysyl_oxidase"/>
    <property type="match status" value="1"/>
</dbReference>
<evidence type="ECO:0000313" key="3">
    <source>
        <dbReference type="Proteomes" id="UP000321580"/>
    </source>
</evidence>
<dbReference type="InterPro" id="IPR026444">
    <property type="entry name" value="Secre_tail"/>
</dbReference>
<gene>
    <name evidence="2" type="ORF">FRY97_04740</name>
</gene>
<feature type="domain" description="Secretion system C-terminal sorting" evidence="1">
    <location>
        <begin position="761"/>
        <end position="826"/>
    </location>
</feature>
<keyword evidence="3" id="KW-1185">Reference proteome</keyword>
<dbReference type="InterPro" id="IPR001695">
    <property type="entry name" value="Lysyl_oxidase"/>
</dbReference>
<proteinExistence type="predicted"/>
<evidence type="ECO:0000259" key="1">
    <source>
        <dbReference type="Pfam" id="PF18962"/>
    </source>
</evidence>
<dbReference type="PANTHER" id="PTHR45817">
    <property type="entry name" value="LYSYL OXIDASE-LIKE-RELATED"/>
    <property type="match status" value="1"/>
</dbReference>
<dbReference type="NCBIfam" id="TIGR04183">
    <property type="entry name" value="Por_Secre_tail"/>
    <property type="match status" value="1"/>
</dbReference>
<reference evidence="2 3" key="1">
    <citation type="submission" date="2019-08" db="EMBL/GenBank/DDBJ databases">
        <title>Genome of Phaeodactylibacter luteus.</title>
        <authorList>
            <person name="Bowman J.P."/>
        </authorList>
    </citation>
    <scope>NUCLEOTIDE SEQUENCE [LARGE SCALE GENOMIC DNA]</scope>
    <source>
        <strain evidence="2 3">KCTC 42180</strain>
    </source>
</reference>
<dbReference type="PANTHER" id="PTHR45817:SF4">
    <property type="entry name" value="LYSYL OXIDASE-LIKE-RELATED"/>
    <property type="match status" value="1"/>
</dbReference>
<organism evidence="2 3">
    <name type="scientific">Phaeodactylibacter luteus</name>
    <dbReference type="NCBI Taxonomy" id="1564516"/>
    <lineage>
        <taxon>Bacteria</taxon>
        <taxon>Pseudomonadati</taxon>
        <taxon>Bacteroidota</taxon>
        <taxon>Saprospiria</taxon>
        <taxon>Saprospirales</taxon>
        <taxon>Haliscomenobacteraceae</taxon>
        <taxon>Phaeodactylibacter</taxon>
    </lineage>
</organism>
<dbReference type="GO" id="GO:0030199">
    <property type="term" value="P:collagen fibril organization"/>
    <property type="evidence" value="ECO:0007669"/>
    <property type="project" value="TreeGrafter"/>
</dbReference>
<sequence length="834" mass="91617">MYSFVSLCAFNKAPAQSRAKPIINRKFNFSSVNSLFMKKVYFFLLALPLLGHYTLQAQEDCPQGERLLLVEILTDAYGYETAWSVSDPAGNVYGSSDFFAYENNALYQAEVCIPDSTCIAFNIEDSFGDGIFSPGYYMLVLDGDTIALGGQNFTDAIEESFNCQPGQKCNTAITVSEGQYIAEFDDTWYSFTPDSVGTYLISTCGLSDCNTKIWIYDTCNGITIAEDNQSTIFYNDDENDCAPQAVVEAYFDPEATYLIRIGDHEDACEGAISWELTYTGPVVGCTDPASCNFNPLASVDDGSCLPQGDPDCPAAPDLLIRQDILESSIYLTTINSTDPCLIEEGCLHGYGQRDIIRFTTHIANIGELDYFIGQPAFSNTQFTWDNCHNHFHYDGYAEYILFEEDGTELPIGFKNGFCVIDLGCTTGSPQYGCNNMGITAGCHDIYSSGLECQWIDITDVQDGRYTFVTRVNWDNAPDKLGRVERDTLNNWAQVCILLDRSSGALEISLDDNCDPYVDCTGTPYGGTAVDCNGECGGTALHGDLDFNGEQEISDAMEYVTNLFDDDLDALPCNDLNADGEITVYDASLLANCVNYGVAHAHDGSGAHDHCNFPAGLTNETDTTVLAIIGTNFEENYVDIGLYNNSARINAYQFEMSGLEIMSVESLVDPEEYPAAMYGAGQRVVGISYQDSTINKTNAIQPLCRVYFSQATADYICIEEATEVINYHQERTLTYLLNACVEYEAPVGLRNALREVPVSVAPNPFANETLLSFPNPNQEEFRLEILDAQGKIVQAIEGISGTQARVDGSQLPAGLYFFRLSSQTGMASGRLSVKR</sequence>
<evidence type="ECO:0000313" key="2">
    <source>
        <dbReference type="EMBL" id="TXB66501.1"/>
    </source>
</evidence>
<dbReference type="InterPro" id="IPR050912">
    <property type="entry name" value="LOX-like_protein"/>
</dbReference>
<dbReference type="GO" id="GO:0005507">
    <property type="term" value="F:copper ion binding"/>
    <property type="evidence" value="ECO:0007669"/>
    <property type="project" value="InterPro"/>
</dbReference>
<dbReference type="AlphaFoldDB" id="A0A5C6RVV7"/>
<dbReference type="Proteomes" id="UP000321580">
    <property type="component" value="Unassembled WGS sequence"/>
</dbReference>
<dbReference type="GO" id="GO:0004720">
    <property type="term" value="F:protein-lysine 6-oxidase activity"/>
    <property type="evidence" value="ECO:0007669"/>
    <property type="project" value="TreeGrafter"/>
</dbReference>
<protein>
    <submittedName>
        <fullName evidence="2">T9SS type A sorting domain-containing protein</fullName>
    </submittedName>
</protein>